<feature type="transmembrane region" description="Helical" evidence="1">
    <location>
        <begin position="100"/>
        <end position="120"/>
    </location>
</feature>
<evidence type="ECO:0000259" key="2">
    <source>
        <dbReference type="Pfam" id="PF02308"/>
    </source>
</evidence>
<sequence length="436" mass="42783">MPADHELLYRLAVALGIGLLVGLERHWRERDAEAGQRTAGLRTFGLVGLLGGLAAALAAAVAAGGGDGTAAAVLLGLCFLGLSAALILFRLREAAAERSFSVTGVVAAQAVFALGALAVLGDAGTAGAAAVAMTALLASREVLHAFVRRLSWPELRSALLLLAMTLVALPLLPDRRIAALWGLNPARVWLLAVILATVSFAGYIAVRLLGAAQGRLVAGAAAGLVSSTAATVTNARLARDADAAAGPLVAGALAAGAVSYARTAALAYVASRAMAAPLLPALAAGALVQAAAALLVGRPAGRGEPGEESGAPVGNPFELGAVLRLAALLAAVGLLSEVAAERFGGVGAAAVAAISGLADVDAVTLSMAALARDGVFPAPVAATAVAVAVASNTLAKVAYGLALGGPGFGARFGLGTLAGLAAGAAALWIQARTGLW</sequence>
<proteinExistence type="predicted"/>
<keyword evidence="1" id="KW-1133">Transmembrane helix</keyword>
<feature type="transmembrane region" description="Helical" evidence="1">
    <location>
        <begin position="44"/>
        <end position="63"/>
    </location>
</feature>
<reference evidence="4 5" key="1">
    <citation type="journal article" date="2014" name="Int. J. Syst. Evol. Microbiol.">
        <title>Complete genome sequence of Corynebacterium casei LMG S-19264T (=DSM 44701T), isolated from a smear-ripened cheese.</title>
        <authorList>
            <consortium name="US DOE Joint Genome Institute (JGI-PGF)"/>
            <person name="Walter F."/>
            <person name="Albersmeier A."/>
            <person name="Kalinowski J."/>
            <person name="Ruckert C."/>
        </authorList>
    </citation>
    <scope>NUCLEOTIDE SEQUENCE [LARGE SCALE GENOMIC DNA]</scope>
    <source>
        <strain evidence="4 5">CGMCC 1.16330</strain>
    </source>
</reference>
<organism evidence="4 5">
    <name type="scientific">Caldovatus sediminis</name>
    <dbReference type="NCBI Taxonomy" id="2041189"/>
    <lineage>
        <taxon>Bacteria</taxon>
        <taxon>Pseudomonadati</taxon>
        <taxon>Pseudomonadota</taxon>
        <taxon>Alphaproteobacteria</taxon>
        <taxon>Acetobacterales</taxon>
        <taxon>Roseomonadaceae</taxon>
        <taxon>Caldovatus</taxon>
    </lineage>
</organism>
<feature type="transmembrane region" description="Helical" evidence="1">
    <location>
        <begin position="216"/>
        <end position="237"/>
    </location>
</feature>
<dbReference type="AlphaFoldDB" id="A0A8J3EB34"/>
<feature type="transmembrane region" description="Helical" evidence="1">
    <location>
        <begin position="155"/>
        <end position="173"/>
    </location>
</feature>
<name>A0A8J3EB34_9PROT</name>
<keyword evidence="1" id="KW-0812">Transmembrane</keyword>
<evidence type="ECO:0000259" key="3">
    <source>
        <dbReference type="Pfam" id="PF13194"/>
    </source>
</evidence>
<feature type="transmembrane region" description="Helical" evidence="1">
    <location>
        <begin position="243"/>
        <end position="261"/>
    </location>
</feature>
<gene>
    <name evidence="4" type="ORF">GCM10010964_21360</name>
</gene>
<feature type="transmembrane region" description="Helical" evidence="1">
    <location>
        <begin position="6"/>
        <end position="23"/>
    </location>
</feature>
<dbReference type="PANTHER" id="PTHR39084">
    <property type="entry name" value="MEMBRANE PROTEIN-RELATED"/>
    <property type="match status" value="1"/>
</dbReference>
<feature type="transmembrane region" description="Helical" evidence="1">
    <location>
        <begin position="317"/>
        <end position="336"/>
    </location>
</feature>
<dbReference type="PANTHER" id="PTHR39084:SF1">
    <property type="entry name" value="DUF4010 DOMAIN-CONTAINING PROTEIN"/>
    <property type="match status" value="1"/>
</dbReference>
<feature type="transmembrane region" description="Helical" evidence="1">
    <location>
        <begin position="69"/>
        <end position="88"/>
    </location>
</feature>
<dbReference type="Pfam" id="PF13194">
    <property type="entry name" value="DUF4010"/>
    <property type="match status" value="1"/>
</dbReference>
<keyword evidence="1" id="KW-0472">Membrane</keyword>
<feature type="transmembrane region" description="Helical" evidence="1">
    <location>
        <begin position="348"/>
        <end position="370"/>
    </location>
</feature>
<evidence type="ECO:0000313" key="4">
    <source>
        <dbReference type="EMBL" id="GGG33191.1"/>
    </source>
</evidence>
<dbReference type="Pfam" id="PF02308">
    <property type="entry name" value="MgtC"/>
    <property type="match status" value="1"/>
</dbReference>
<accession>A0A8J3EB34</accession>
<feature type="transmembrane region" description="Helical" evidence="1">
    <location>
        <begin position="188"/>
        <end position="209"/>
    </location>
</feature>
<dbReference type="Proteomes" id="UP000597507">
    <property type="component" value="Unassembled WGS sequence"/>
</dbReference>
<feature type="transmembrane region" description="Helical" evidence="1">
    <location>
        <begin position="273"/>
        <end position="297"/>
    </location>
</feature>
<evidence type="ECO:0000313" key="5">
    <source>
        <dbReference type="Proteomes" id="UP000597507"/>
    </source>
</evidence>
<dbReference type="RefSeq" id="WP_188900003.1">
    <property type="nucleotide sequence ID" value="NZ_BMKS01000005.1"/>
</dbReference>
<keyword evidence="5" id="KW-1185">Reference proteome</keyword>
<dbReference type="EMBL" id="BMKS01000005">
    <property type="protein sequence ID" value="GGG33191.1"/>
    <property type="molecule type" value="Genomic_DNA"/>
</dbReference>
<feature type="domain" description="DUF4010" evidence="3">
    <location>
        <begin position="193"/>
        <end position="404"/>
    </location>
</feature>
<comment type="caution">
    <text evidence="4">The sequence shown here is derived from an EMBL/GenBank/DDBJ whole genome shotgun (WGS) entry which is preliminary data.</text>
</comment>
<dbReference type="InterPro" id="IPR049177">
    <property type="entry name" value="MgtC_SapB_SrpB_YhiD_N"/>
</dbReference>
<feature type="domain" description="MgtC/SapB/SrpB/YhiD N-terminal" evidence="2">
    <location>
        <begin position="11"/>
        <end position="145"/>
    </location>
</feature>
<feature type="transmembrane region" description="Helical" evidence="1">
    <location>
        <begin position="126"/>
        <end position="143"/>
    </location>
</feature>
<feature type="transmembrane region" description="Helical" evidence="1">
    <location>
        <begin position="411"/>
        <end position="431"/>
    </location>
</feature>
<dbReference type="InterPro" id="IPR025105">
    <property type="entry name" value="DUF4010"/>
</dbReference>
<feature type="transmembrane region" description="Helical" evidence="1">
    <location>
        <begin position="376"/>
        <end position="399"/>
    </location>
</feature>
<evidence type="ECO:0000256" key="1">
    <source>
        <dbReference type="SAM" id="Phobius"/>
    </source>
</evidence>
<protein>
    <submittedName>
        <fullName evidence="4">Membrane protein</fullName>
    </submittedName>
</protein>